<evidence type="ECO:0000256" key="1">
    <source>
        <dbReference type="SAM" id="SignalP"/>
    </source>
</evidence>
<gene>
    <name evidence="2" type="ORF">UBAL3_96270029</name>
</gene>
<sequence>MRRAFMLFVSFFALASVAVFFQPKSAHAYPGFARKYNFPCAFCHIQWPKLADTGHFFKDRGFMMSSTGKANGLDMMFEKPGNQNYFPIGFHMSMAYYGSQVNGVNTSNNAEANSNSNVINTSLGGSSSGKTHYNGSLTTRGGWANGASANTPWDIESGGLLNNWISFWVQPGYNGSNGLDIVKLWVRFDDLCNTTWLNIYAGKTSLDAPFSNQRNVYIGTSSPWTMYDFQPGTAEVMKNGGATSAGFNFVGIGALYYDGDMFALNNDATQIRYFGYHINSPTSCMTQKAFSLDPCETRVSVSFAPNSSLYAGNSFVSGSGTTLSPASGANVANNGFNYFVHVTQSFGGWGRTNGERIGAFALVGEGSAMPVGGGTNPTTTYNREGVDVMLNPIPNGGLNIFGAWEIAQDPTGMIGASPLMPTSIAPNGASSVATSGVEYMTWLAQADWQPTFGGFFSQSGTNSNMISFIYNQLNMMQQPGFGGTASLPGNYDNVLAFTLSDRYWLWGSDRADISLFAQYQYMINYGVAGALSGWQESATGSSSIASGKQFFGNVEANNFSVGIDFAY</sequence>
<feature type="chain" id="PRO_5002966290" evidence="1">
    <location>
        <begin position="29"/>
        <end position="567"/>
    </location>
</feature>
<name>C6I147_9BACT</name>
<keyword evidence="1" id="KW-0732">Signal</keyword>
<keyword evidence="3" id="KW-1185">Reference proteome</keyword>
<dbReference type="AlphaFoldDB" id="C6I147"/>
<dbReference type="Proteomes" id="UP000009374">
    <property type="component" value="Unassembled WGS sequence"/>
</dbReference>
<dbReference type="EMBL" id="GG693891">
    <property type="protein sequence ID" value="EES51436.1"/>
    <property type="molecule type" value="Genomic_DNA"/>
</dbReference>
<protein>
    <submittedName>
        <fullName evidence="2">Cytochrome 572</fullName>
    </submittedName>
</protein>
<feature type="signal peptide" evidence="1">
    <location>
        <begin position="1"/>
        <end position="28"/>
    </location>
</feature>
<accession>C6I147</accession>
<evidence type="ECO:0000313" key="2">
    <source>
        <dbReference type="EMBL" id="EES51436.1"/>
    </source>
</evidence>
<reference evidence="2 3" key="1">
    <citation type="journal article" date="2009" name="Appl. Environ. Microbiol.">
        <title>Community genomic and proteomic analyses of chemoautotrophic iron-oxidizing "Leptospirillum rubarum" (Group II) and "Leptospirillum ferrodiazotrophum" (Group III) bacteria in acid mine drainage biofilms.</title>
        <authorList>
            <person name="Goltsman D.S."/>
            <person name="Denef V.J."/>
            <person name="Singer S.W."/>
            <person name="VerBerkmoes N.C."/>
            <person name="Lefsrud M."/>
            <person name="Mueller R.S."/>
            <person name="Dick G.J."/>
            <person name="Sun C.L."/>
            <person name="Wheeler K.E."/>
            <person name="Zemla A."/>
            <person name="Baker B.J."/>
            <person name="Hauser L."/>
            <person name="Land M."/>
            <person name="Shah M.B."/>
            <person name="Thelen M.P."/>
            <person name="Hettich R.L."/>
            <person name="Banfield J.F."/>
        </authorList>
    </citation>
    <scope>NUCLEOTIDE SEQUENCE [LARGE SCALE GENOMIC DNA]</scope>
</reference>
<evidence type="ECO:0000313" key="3">
    <source>
        <dbReference type="Proteomes" id="UP000009374"/>
    </source>
</evidence>
<proteinExistence type="predicted"/>
<organism evidence="2 3">
    <name type="scientific">Leptospirillum ferrodiazotrophum</name>
    <dbReference type="NCBI Taxonomy" id="412449"/>
    <lineage>
        <taxon>Bacteria</taxon>
        <taxon>Pseudomonadati</taxon>
        <taxon>Nitrospirota</taxon>
        <taxon>Nitrospiria</taxon>
        <taxon>Nitrospirales</taxon>
        <taxon>Nitrospiraceae</taxon>
        <taxon>Leptospirillum</taxon>
    </lineage>
</organism>